<accession>A0ABS3Q5M5</accession>
<gene>
    <name evidence="1" type="ORF">J3998_08565</name>
</gene>
<sequence length="398" mass="46106">MQMQVLSAIADIPAEQWNALHASKNPFIQHQFLNALERHGCVSERYGWIPKHLLFHQGEELVAAMVLYEKHNNYGEFVFDHAWQQAWDSVGLNYYPKLVSAAPYTPASGPRILLAGSLTADPKQAQQVYAEIVENLQNFATENGYSGAHILFSDEQQQLAQQSEVILRHDVQFQWFNQNYRSFDDFLATLKPKKRKNISQERRKLAEHDITFRVMSGTEASEQDWQDFDFFYQKTFLEKWSTPTLNLAFFQEIAQTMPEHIVLVMAQRDGKNIAGALMFRSNNVLYGRHWGCAEQVKHLHFEACFYQGIEYAIQHGLQRFEPGAGGEHKISRGFIPVPMQSSHWLTVNPFVQGIADFVQQEQQMIGDYMQEIWQASPYRENEKLQQLVSELKEIQNKT</sequence>
<dbReference type="EMBL" id="JAGETV010000014">
    <property type="protein sequence ID" value="MBO1927627.1"/>
    <property type="molecule type" value="Genomic_DNA"/>
</dbReference>
<reference evidence="1 2" key="1">
    <citation type="submission" date="2021-03" db="EMBL/GenBank/DDBJ databases">
        <title>Thiomicrorhabdus sp.nov.,novel sulfur-oxidizing bacteria isolated from coastal sediment.</title>
        <authorList>
            <person name="Liu X."/>
        </authorList>
    </citation>
    <scope>NUCLEOTIDE SEQUENCE [LARGE SCALE GENOMIC DNA]</scope>
    <source>
        <strain evidence="1 2">6S2-11</strain>
    </source>
</reference>
<dbReference type="InterPro" id="IPR007434">
    <property type="entry name" value="FemAB-like"/>
</dbReference>
<proteinExistence type="predicted"/>
<organism evidence="1 2">
    <name type="scientific">Thiomicrorhabdus marina</name>
    <dbReference type="NCBI Taxonomy" id="2818442"/>
    <lineage>
        <taxon>Bacteria</taxon>
        <taxon>Pseudomonadati</taxon>
        <taxon>Pseudomonadota</taxon>
        <taxon>Gammaproteobacteria</taxon>
        <taxon>Thiotrichales</taxon>
        <taxon>Piscirickettsiaceae</taxon>
        <taxon>Thiomicrorhabdus</taxon>
    </lineage>
</organism>
<comment type="caution">
    <text evidence="1">The sequence shown here is derived from an EMBL/GenBank/DDBJ whole genome shotgun (WGS) entry which is preliminary data.</text>
</comment>
<keyword evidence="2" id="KW-1185">Reference proteome</keyword>
<evidence type="ECO:0000313" key="2">
    <source>
        <dbReference type="Proteomes" id="UP000664835"/>
    </source>
</evidence>
<protein>
    <submittedName>
        <fullName evidence="1">N-acetyltransferase</fullName>
    </submittedName>
</protein>
<dbReference type="InterPro" id="IPR016181">
    <property type="entry name" value="Acyl_CoA_acyltransferase"/>
</dbReference>
<dbReference type="Gene3D" id="3.40.630.30">
    <property type="match status" value="1"/>
</dbReference>
<name>A0ABS3Q5M5_9GAMM</name>
<dbReference type="Proteomes" id="UP000664835">
    <property type="component" value="Unassembled WGS sequence"/>
</dbReference>
<evidence type="ECO:0000313" key="1">
    <source>
        <dbReference type="EMBL" id="MBO1927627.1"/>
    </source>
</evidence>
<dbReference type="SUPFAM" id="SSF55729">
    <property type="entry name" value="Acyl-CoA N-acyltransferases (Nat)"/>
    <property type="match status" value="1"/>
</dbReference>
<dbReference type="Pfam" id="PF04339">
    <property type="entry name" value="FemAB_like"/>
    <property type="match status" value="1"/>
</dbReference>
<dbReference type="PANTHER" id="PTHR47017:SF1">
    <property type="entry name" value="ACYL-COA"/>
    <property type="match status" value="1"/>
</dbReference>
<dbReference type="PANTHER" id="PTHR47017">
    <property type="entry name" value="ACYL-COA"/>
    <property type="match status" value="1"/>
</dbReference>